<evidence type="ECO:0000313" key="2">
    <source>
        <dbReference type="EMBL" id="CAI9287380.1"/>
    </source>
</evidence>
<keyword evidence="3" id="KW-1185">Reference proteome</keyword>
<protein>
    <submittedName>
        <fullName evidence="2">Uncharacterized protein</fullName>
    </submittedName>
</protein>
<reference evidence="2" key="1">
    <citation type="submission" date="2023-04" db="EMBL/GenBank/DDBJ databases">
        <authorList>
            <person name="Vijverberg K."/>
            <person name="Xiong W."/>
            <person name="Schranz E."/>
        </authorList>
    </citation>
    <scope>NUCLEOTIDE SEQUENCE</scope>
</reference>
<dbReference type="EMBL" id="OX465081">
    <property type="protein sequence ID" value="CAI9287380.1"/>
    <property type="molecule type" value="Genomic_DNA"/>
</dbReference>
<sequence length="128" mass="14460">MFDNGVLPSRFRDGRFQSSRGEPIGSRRRGGIDVMRSKILTGDEGWREIWAVDGDLSAATLGLLDRKALMVMNNFTPIRLDTIALHQNVEKYRGPLEEYGSTKHKFVGPLELLLCRKGSARREKRGIT</sequence>
<gene>
    <name evidence="2" type="ORF">LSALG_LOCUS26745</name>
</gene>
<evidence type="ECO:0000256" key="1">
    <source>
        <dbReference type="SAM" id="MobiDB-lite"/>
    </source>
</evidence>
<dbReference type="AlphaFoldDB" id="A0AA36EAX9"/>
<organism evidence="2 3">
    <name type="scientific">Lactuca saligna</name>
    <name type="common">Willowleaf lettuce</name>
    <dbReference type="NCBI Taxonomy" id="75948"/>
    <lineage>
        <taxon>Eukaryota</taxon>
        <taxon>Viridiplantae</taxon>
        <taxon>Streptophyta</taxon>
        <taxon>Embryophyta</taxon>
        <taxon>Tracheophyta</taxon>
        <taxon>Spermatophyta</taxon>
        <taxon>Magnoliopsida</taxon>
        <taxon>eudicotyledons</taxon>
        <taxon>Gunneridae</taxon>
        <taxon>Pentapetalae</taxon>
        <taxon>asterids</taxon>
        <taxon>campanulids</taxon>
        <taxon>Asterales</taxon>
        <taxon>Asteraceae</taxon>
        <taxon>Cichorioideae</taxon>
        <taxon>Cichorieae</taxon>
        <taxon>Lactucinae</taxon>
        <taxon>Lactuca</taxon>
    </lineage>
</organism>
<name>A0AA36EAX9_LACSI</name>
<evidence type="ECO:0000313" key="3">
    <source>
        <dbReference type="Proteomes" id="UP001177003"/>
    </source>
</evidence>
<accession>A0AA36EAX9</accession>
<feature type="region of interest" description="Disordered" evidence="1">
    <location>
        <begin position="1"/>
        <end position="29"/>
    </location>
</feature>
<proteinExistence type="predicted"/>
<dbReference type="Proteomes" id="UP001177003">
    <property type="component" value="Chromosome 5"/>
</dbReference>